<name>A0A150NC75_GEOSE</name>
<evidence type="ECO:0000313" key="1">
    <source>
        <dbReference type="EMBL" id="KYD34303.1"/>
    </source>
</evidence>
<organism evidence="1 2">
    <name type="scientific">Geobacillus stearothermophilus</name>
    <name type="common">Bacillus stearothermophilus</name>
    <dbReference type="NCBI Taxonomy" id="1422"/>
    <lineage>
        <taxon>Bacteria</taxon>
        <taxon>Bacillati</taxon>
        <taxon>Bacillota</taxon>
        <taxon>Bacilli</taxon>
        <taxon>Bacillales</taxon>
        <taxon>Anoxybacillaceae</taxon>
        <taxon>Geobacillus</taxon>
    </lineage>
</organism>
<proteinExistence type="predicted"/>
<dbReference type="AlphaFoldDB" id="A0A150NC75"/>
<dbReference type="Proteomes" id="UP000075517">
    <property type="component" value="Unassembled WGS sequence"/>
</dbReference>
<protein>
    <submittedName>
        <fullName evidence="1">Uncharacterized protein</fullName>
    </submittedName>
</protein>
<accession>A0A150NC75</accession>
<gene>
    <name evidence="1" type="ORF">B4114_1155</name>
</gene>
<dbReference type="EMBL" id="LQYY01000056">
    <property type="protein sequence ID" value="KYD34303.1"/>
    <property type="molecule type" value="Genomic_DNA"/>
</dbReference>
<dbReference type="PATRIC" id="fig|1422.17.peg.2888"/>
<evidence type="ECO:0000313" key="2">
    <source>
        <dbReference type="Proteomes" id="UP000075517"/>
    </source>
</evidence>
<reference evidence="1 2" key="1">
    <citation type="submission" date="2016-01" db="EMBL/GenBank/DDBJ databases">
        <title>Draft Genome Sequences of Seven Thermophilic Sporeformers Isolated from Foods.</title>
        <authorList>
            <person name="Berendsen E.M."/>
            <person name="Wells-Bennik M.H."/>
            <person name="Krawcyk A.O."/>
            <person name="De Jong A."/>
            <person name="Holsappel S."/>
            <person name="Eijlander R.T."/>
            <person name="Kuipers O.P."/>
        </authorList>
    </citation>
    <scope>NUCLEOTIDE SEQUENCE [LARGE SCALE GENOMIC DNA]</scope>
    <source>
        <strain evidence="1 2">B4114</strain>
    </source>
</reference>
<comment type="caution">
    <text evidence="1">The sequence shown here is derived from an EMBL/GenBank/DDBJ whole genome shotgun (WGS) entry which is preliminary data.</text>
</comment>
<sequence length="45" mass="5317">MWWRSGDPHIFLVDGREVCGFLLFRPTVHSPEGLDKQEMEEEITK</sequence>